<dbReference type="Pfam" id="PF10517">
    <property type="entry name" value="DM13"/>
    <property type="match status" value="2"/>
</dbReference>
<dbReference type="SMART" id="SM00664">
    <property type="entry name" value="DoH"/>
    <property type="match status" value="1"/>
</dbReference>
<evidence type="ECO:0008006" key="7">
    <source>
        <dbReference type="Google" id="ProtNLM"/>
    </source>
</evidence>
<dbReference type="PROSITE" id="PS50836">
    <property type="entry name" value="DOMON"/>
    <property type="match status" value="1"/>
</dbReference>
<organism evidence="5 6">
    <name type="scientific">Psylliodes chrysocephalus</name>
    <dbReference type="NCBI Taxonomy" id="3402493"/>
    <lineage>
        <taxon>Eukaryota</taxon>
        <taxon>Metazoa</taxon>
        <taxon>Ecdysozoa</taxon>
        <taxon>Arthropoda</taxon>
        <taxon>Hexapoda</taxon>
        <taxon>Insecta</taxon>
        <taxon>Pterygota</taxon>
        <taxon>Neoptera</taxon>
        <taxon>Endopterygota</taxon>
        <taxon>Coleoptera</taxon>
        <taxon>Polyphaga</taxon>
        <taxon>Cucujiformia</taxon>
        <taxon>Chrysomeloidea</taxon>
        <taxon>Chrysomelidae</taxon>
        <taxon>Galerucinae</taxon>
        <taxon>Alticini</taxon>
        <taxon>Psylliodes</taxon>
    </lineage>
</organism>
<evidence type="ECO:0000256" key="1">
    <source>
        <dbReference type="ARBA" id="ARBA00022737"/>
    </source>
</evidence>
<evidence type="ECO:0000313" key="5">
    <source>
        <dbReference type="EMBL" id="CAH1115623.1"/>
    </source>
</evidence>
<dbReference type="InterPro" id="IPR052126">
    <property type="entry name" value="Spindle_Org/Thrombomodulin"/>
</dbReference>
<feature type="chain" id="PRO_5040204679" description="Protein Skeletor" evidence="2">
    <location>
        <begin position="21"/>
        <end position="702"/>
    </location>
</feature>
<feature type="domain" description="DM13" evidence="4">
    <location>
        <begin position="152"/>
        <end position="256"/>
    </location>
</feature>
<dbReference type="InterPro" id="IPR045266">
    <property type="entry name" value="DOH_DOMON"/>
</dbReference>
<feature type="domain" description="DOMON" evidence="3">
    <location>
        <begin position="297"/>
        <end position="429"/>
    </location>
</feature>
<evidence type="ECO:0000259" key="3">
    <source>
        <dbReference type="PROSITE" id="PS50836"/>
    </source>
</evidence>
<dbReference type="PANTHER" id="PTHR24036">
    <property type="entry name" value="SKELETOR-RELATED"/>
    <property type="match status" value="1"/>
</dbReference>
<gene>
    <name evidence="5" type="ORF">PSYICH_LOCUS15383</name>
</gene>
<protein>
    <recommendedName>
        <fullName evidence="7">Protein Skeletor</fullName>
    </recommendedName>
</protein>
<keyword evidence="6" id="KW-1185">Reference proteome</keyword>
<sequence>MKSVPVLALIGLMSIHSSLCMKPVEPYYGRKIGRLVEFAHGIRGIAYAVDESTIFIKGFSYDGTGPDAFFWIGNSPRPSPEGIIIPYPENYIGRDPPVLQAYNNTDIILRLPLGKRIRDIRWLSVWCRRFTVDFGEVFIPPNLEVPKPRVLPEFKRLAHGLRSDNISILDAKTFYIPNLHYDGAGPDAYFWVGNGSEPTSFGIKVPNEMGSLDPLRGYQGEDIEIQLPGLLTVYDIDWLAVWCVQYRHNFGHVYIPKDLEVPPALGQTKVSPPWWYNPTSTTPKTGVPANCREFLDKRLQVRWKIEDDYVDIILSAKIPEDQYIAFGLSGASGKPQMIGGDVIVAFYDRETGTFHAEDYYISHNAQCDGKQGVCPDERIGGRNDATLISGSRDNGITTVTFRRPLKTNEAIHDQPIPETGEVSVIAAFGPLNSLKEANAHSAADKTADDLRIDFSNYDDHDCTINLEDLGEIGGPKPWPAAKIIGETTFNARLGPTGGKRGYTAITGLPSWGIAWYINDMLIPELTLERGQTYTFKVEGGDDSSNPARYHPFYITDSKEGGFGQKTEEEKMKQKVYAGVEYDGQGYAYPSLAGRYCEWAHKSIDKSLESETFEEFTKTLRLECDQGEPAYLNWTVPMEAPDVLYYQCYTHNNLGWKINIVEPGYISLHNSNINGATLHLVPINLIWVLITYTISHHILLINL</sequence>
<dbReference type="SMART" id="SM00686">
    <property type="entry name" value="DM13"/>
    <property type="match status" value="2"/>
</dbReference>
<keyword evidence="2" id="KW-0732">Signal</keyword>
<feature type="signal peptide" evidence="2">
    <location>
        <begin position="1"/>
        <end position="20"/>
    </location>
</feature>
<dbReference type="PANTHER" id="PTHR24036:SF5">
    <property type="entry name" value="THROMBOMODULIN"/>
    <property type="match status" value="1"/>
</dbReference>
<evidence type="ECO:0000259" key="4">
    <source>
        <dbReference type="PROSITE" id="PS51549"/>
    </source>
</evidence>
<dbReference type="OrthoDB" id="2448405at2759"/>
<dbReference type="Proteomes" id="UP001153636">
    <property type="component" value="Chromosome 9"/>
</dbReference>
<dbReference type="AlphaFoldDB" id="A0A9P0DF64"/>
<dbReference type="Pfam" id="PF03351">
    <property type="entry name" value="DOMON"/>
    <property type="match status" value="1"/>
</dbReference>
<evidence type="ECO:0000256" key="2">
    <source>
        <dbReference type="SAM" id="SignalP"/>
    </source>
</evidence>
<accession>A0A9P0DF64</accession>
<evidence type="ECO:0000313" key="6">
    <source>
        <dbReference type="Proteomes" id="UP001153636"/>
    </source>
</evidence>
<dbReference type="CDD" id="cd09631">
    <property type="entry name" value="DOMON_DOH"/>
    <property type="match status" value="1"/>
</dbReference>
<reference evidence="5" key="1">
    <citation type="submission" date="2022-01" db="EMBL/GenBank/DDBJ databases">
        <authorList>
            <person name="King R."/>
        </authorList>
    </citation>
    <scope>NUCLEOTIDE SEQUENCE</scope>
</reference>
<keyword evidence="1" id="KW-0677">Repeat</keyword>
<dbReference type="InterPro" id="IPR005018">
    <property type="entry name" value="DOMON_domain"/>
</dbReference>
<dbReference type="InterPro" id="IPR019545">
    <property type="entry name" value="DM13_domain"/>
</dbReference>
<feature type="domain" description="DM13" evidence="4">
    <location>
        <begin position="29"/>
        <end position="140"/>
    </location>
</feature>
<name>A0A9P0DF64_9CUCU</name>
<proteinExistence type="predicted"/>
<dbReference type="EMBL" id="OV651821">
    <property type="protein sequence ID" value="CAH1115623.1"/>
    <property type="molecule type" value="Genomic_DNA"/>
</dbReference>
<dbReference type="PROSITE" id="PS51549">
    <property type="entry name" value="DM13"/>
    <property type="match status" value="2"/>
</dbReference>